<feature type="compositionally biased region" description="Basic and acidic residues" evidence="1">
    <location>
        <begin position="147"/>
        <end position="165"/>
    </location>
</feature>
<feature type="compositionally biased region" description="Polar residues" evidence="1">
    <location>
        <begin position="203"/>
        <end position="213"/>
    </location>
</feature>
<sequence>MAVSAFKSTTRRSCNIRGVEVVDVLVATSRSRNTSPVRRSSSAASRPTSPVKRMPSATPRSRPTSPTNKQQQQQQQQVVAKHNERLHRRTRSFADLSSSQYFTDSSSTPAPPPPPESTTTRRHGGISSSFGPRSSARQLPSDSESEAEPRYMMRRSSSERRRYGSDNESSVHSVRESSVHRPAAGHSKHSYRQPNGGGGLRRSMSQLELSESRTPVYYRKGNLPSEEDEHHPLQPEDGEVQVEEKTIRAVHTQTKVQTLCYNCLYDVSSSAEVSTDFISAGGSLKTAAKLQGNSIEPPSCETDAIIMHDATWVEIRRAVAEARNELEQSVSKDPLAQSLHASSNDVRKEYATKLEQAEKKVQGLWSQLAIEEQQCLDLVGFVKELFSRQQETLQAQQRSSLVLRDDKDIMRESLDEEAQRYFEECVSIAKLEPTGVDSLMVSQENDILSTENEEPFDWPVETDSDSMLCFDDTQEVTQRADHVRNSSIQNIAETSFVGKPAGKTKDCAPLDDEGMLLPWLDWEPEVDTLNRKERVEKAAVDFREWRKAWARKSVEWGKSMKRERGKDEGAVNVDEFLFERVRLWQRITHGRVLICGGKR</sequence>
<keyword evidence="3" id="KW-1185">Reference proteome</keyword>
<feature type="compositionally biased region" description="Low complexity" evidence="1">
    <location>
        <begin position="97"/>
        <end position="108"/>
    </location>
</feature>
<evidence type="ECO:0000256" key="1">
    <source>
        <dbReference type="SAM" id="MobiDB-lite"/>
    </source>
</evidence>
<name>A0ABP1C1Z1_9BRYO</name>
<dbReference type="Proteomes" id="UP001497522">
    <property type="component" value="Chromosome 9"/>
</dbReference>
<evidence type="ECO:0000313" key="2">
    <source>
        <dbReference type="EMBL" id="CAK9882898.1"/>
    </source>
</evidence>
<gene>
    <name evidence="2" type="ORF">CSSPJE1EN2_LOCUS24149</name>
</gene>
<proteinExistence type="predicted"/>
<evidence type="ECO:0000313" key="3">
    <source>
        <dbReference type="Proteomes" id="UP001497522"/>
    </source>
</evidence>
<accession>A0ABP1C1Z1</accession>
<protein>
    <submittedName>
        <fullName evidence="2">Uncharacterized protein</fullName>
    </submittedName>
</protein>
<reference evidence="2" key="1">
    <citation type="submission" date="2024-03" db="EMBL/GenBank/DDBJ databases">
        <authorList>
            <consortium name="ELIXIR-Norway"/>
            <consortium name="Elixir Norway"/>
        </authorList>
    </citation>
    <scope>NUCLEOTIDE SEQUENCE</scope>
</reference>
<feature type="compositionally biased region" description="Polar residues" evidence="1">
    <location>
        <begin position="126"/>
        <end position="142"/>
    </location>
</feature>
<feature type="region of interest" description="Disordered" evidence="1">
    <location>
        <begin position="30"/>
        <end position="214"/>
    </location>
</feature>
<dbReference type="EMBL" id="OZ023710">
    <property type="protein sequence ID" value="CAK9882898.1"/>
    <property type="molecule type" value="Genomic_DNA"/>
</dbReference>
<feature type="compositionally biased region" description="Low complexity" evidence="1">
    <location>
        <begin position="34"/>
        <end position="77"/>
    </location>
</feature>
<dbReference type="PANTHER" id="PTHR34466:SF3">
    <property type="entry name" value="OS11G0129800 PROTEIN"/>
    <property type="match status" value="1"/>
</dbReference>
<dbReference type="PANTHER" id="PTHR34466">
    <property type="entry name" value="OS11G0129800 PROTEIN"/>
    <property type="match status" value="1"/>
</dbReference>
<organism evidence="2 3">
    <name type="scientific">Sphagnum jensenii</name>
    <dbReference type="NCBI Taxonomy" id="128206"/>
    <lineage>
        <taxon>Eukaryota</taxon>
        <taxon>Viridiplantae</taxon>
        <taxon>Streptophyta</taxon>
        <taxon>Embryophyta</taxon>
        <taxon>Bryophyta</taxon>
        <taxon>Sphagnophytina</taxon>
        <taxon>Sphagnopsida</taxon>
        <taxon>Sphagnales</taxon>
        <taxon>Sphagnaceae</taxon>
        <taxon>Sphagnum</taxon>
    </lineage>
</organism>